<reference evidence="6" key="1">
    <citation type="journal article" date="2019" name="Int. J. Syst. Evol. Microbiol.">
        <title>The Global Catalogue of Microorganisms (GCM) 10K type strain sequencing project: providing services to taxonomists for standard genome sequencing and annotation.</title>
        <authorList>
            <consortium name="The Broad Institute Genomics Platform"/>
            <consortium name="The Broad Institute Genome Sequencing Center for Infectious Disease"/>
            <person name="Wu L."/>
            <person name="Ma J."/>
        </authorList>
    </citation>
    <scope>NUCLEOTIDE SEQUENCE [LARGE SCALE GENOMIC DNA]</scope>
    <source>
        <strain evidence="6">JCM 17525</strain>
    </source>
</reference>
<feature type="chain" id="PRO_5045791432" evidence="3">
    <location>
        <begin position="19"/>
        <end position="920"/>
    </location>
</feature>
<dbReference type="PROSITE" id="PS50005">
    <property type="entry name" value="TPR"/>
    <property type="match status" value="1"/>
</dbReference>
<evidence type="ECO:0000256" key="2">
    <source>
        <dbReference type="SAM" id="Phobius"/>
    </source>
</evidence>
<feature type="signal peptide" evidence="3">
    <location>
        <begin position="1"/>
        <end position="18"/>
    </location>
</feature>
<dbReference type="PANTHER" id="PTHR10098">
    <property type="entry name" value="RAPSYN-RELATED"/>
    <property type="match status" value="1"/>
</dbReference>
<evidence type="ECO:0000256" key="1">
    <source>
        <dbReference type="PROSITE-ProRule" id="PRU00339"/>
    </source>
</evidence>
<evidence type="ECO:0000259" key="4">
    <source>
        <dbReference type="Pfam" id="PF12770"/>
    </source>
</evidence>
<organism evidence="5 6">
    <name type="scientific">Corallibacter vietnamensis</name>
    <dbReference type="NCBI Taxonomy" id="904130"/>
    <lineage>
        <taxon>Bacteria</taxon>
        <taxon>Pseudomonadati</taxon>
        <taxon>Bacteroidota</taxon>
        <taxon>Flavobacteriia</taxon>
        <taxon>Flavobacteriales</taxon>
        <taxon>Flavobacteriaceae</taxon>
        <taxon>Corallibacter</taxon>
    </lineage>
</organism>
<feature type="transmembrane region" description="Helical" evidence="2">
    <location>
        <begin position="896"/>
        <end position="915"/>
    </location>
</feature>
<dbReference type="EMBL" id="BAABBI010000001">
    <property type="protein sequence ID" value="GAA3771915.1"/>
    <property type="molecule type" value="Genomic_DNA"/>
</dbReference>
<dbReference type="InterPro" id="IPR019734">
    <property type="entry name" value="TPR_rpt"/>
</dbReference>
<dbReference type="Gene3D" id="1.25.40.10">
    <property type="entry name" value="Tetratricopeptide repeat domain"/>
    <property type="match status" value="2"/>
</dbReference>
<comment type="caution">
    <text evidence="5">The sequence shown here is derived from an EMBL/GenBank/DDBJ whole genome shotgun (WGS) entry which is preliminary data.</text>
</comment>
<feature type="domain" description="CHAT" evidence="4">
    <location>
        <begin position="616"/>
        <end position="887"/>
    </location>
</feature>
<keyword evidence="2" id="KW-0812">Transmembrane</keyword>
<evidence type="ECO:0000313" key="5">
    <source>
        <dbReference type="EMBL" id="GAA3771915.1"/>
    </source>
</evidence>
<evidence type="ECO:0000256" key="3">
    <source>
        <dbReference type="SAM" id="SignalP"/>
    </source>
</evidence>
<dbReference type="SMART" id="SM00028">
    <property type="entry name" value="TPR"/>
    <property type="match status" value="4"/>
</dbReference>
<keyword evidence="3" id="KW-0732">Signal</keyword>
<keyword evidence="6" id="KW-1185">Reference proteome</keyword>
<dbReference type="InterPro" id="IPR024983">
    <property type="entry name" value="CHAT_dom"/>
</dbReference>
<keyword evidence="1" id="KW-0802">TPR repeat</keyword>
<proteinExistence type="predicted"/>
<dbReference type="InterPro" id="IPR011990">
    <property type="entry name" value="TPR-like_helical_dom_sf"/>
</dbReference>
<keyword evidence="2" id="KW-0472">Membrane</keyword>
<protein>
    <submittedName>
        <fullName evidence="5">Tetratricopeptide repeat protein</fullName>
    </submittedName>
</protein>
<dbReference type="RefSeq" id="WP_344725755.1">
    <property type="nucleotide sequence ID" value="NZ_BAABBI010000001.1"/>
</dbReference>
<dbReference type="SUPFAM" id="SSF48452">
    <property type="entry name" value="TPR-like"/>
    <property type="match status" value="1"/>
</dbReference>
<name>A0ABP7GVY4_9FLAO</name>
<keyword evidence="2" id="KW-1133">Transmembrane helix</keyword>
<dbReference type="Proteomes" id="UP001501456">
    <property type="component" value="Unassembled WGS sequence"/>
</dbReference>
<accession>A0ABP7GVY4</accession>
<evidence type="ECO:0000313" key="6">
    <source>
        <dbReference type="Proteomes" id="UP001501456"/>
    </source>
</evidence>
<dbReference type="PANTHER" id="PTHR10098:SF108">
    <property type="entry name" value="TETRATRICOPEPTIDE REPEAT PROTEIN 28"/>
    <property type="match status" value="1"/>
</dbReference>
<dbReference type="Pfam" id="PF12770">
    <property type="entry name" value="CHAT"/>
    <property type="match status" value="1"/>
</dbReference>
<sequence length="920" mass="105566">MKKIIYIFILLLTLNLNAQEENNPQDINILIQKGYTHFYTNQDSAYYYFNKIKDIYIEKEEWENVIASLVSINRIASYNYNLSKMRSNLNALDSIFNNHDAYLKTVPNYTDYQNSYLYDTGIYHFETNNYKVSKQVFQKIITQIEQASDSLITKDAIDLLSGSYNFIAKMNSEEGKYDIAKQFYNKNIRFISKTKPDDKASLYANYSLLADLLRRTKDYKASNSYFKKALNYNLNNQGNKNSIISISQILALNHINLKQPDSAKLYLGILSKNLTDSHPFWNKYYDIKAELYKSEQNDSLALQAYKTALKLTQDKWQNKPHPEIATYYQKIGLLYAANKKHKKAIENFNSGINTLTNKIDAFSNKSLLVKLYKDKAAILNAENTTTSYSKSIQTVNSGIKTLDSLKPSFKSEADKLLLIEDAFPLFESGMEATYNLYESSQNQKYIEQAFFYSEKSKNILLFEALLSAKATRFGAVPETLLEQEKQLKSEISSLEKRLNSKKQVTDLEREQLFQLKESYRQHIKTIETNYKSYYDLKYNTQVRSLKNIQNDLKNDTVLVSYFFGTNALYIISIDKNACSFNKVLLSNHFNESIVSTYKDISNPKSDIKALAKNTYNLYNTILNPIANKHKDYKNLVIIPDGLLNYIPFGSLNTEKNGLHYLIQDKTISYSNSATLFFQLLENKKENNALLAFAPSFTNPSNENLLPLPNNKKEAESILSYFDGVMFSGNNATLRNFDLENQKFGMLHLATHAIVNDANPEFSYLAFEPVSNQEHLLYVSDLYNLNLDANLVTLSACESGIGNLKRGEGFMSLARGFYFSGASSIASTLWKINDGTSSEIMARFYELLSKGKTKNEALQKAKLFFIKENNENNLSHPYYWSGFVISGNTTAITNTNYFIWILSGMAIFIFFGVIIYRKKRS</sequence>
<feature type="repeat" description="TPR" evidence="1">
    <location>
        <begin position="325"/>
        <end position="358"/>
    </location>
</feature>
<gene>
    <name evidence="5" type="ORF">GCM10022271_00050</name>
</gene>
<dbReference type="Pfam" id="PF13181">
    <property type="entry name" value="TPR_8"/>
    <property type="match status" value="1"/>
</dbReference>